<dbReference type="PANTHER" id="PTHR23192:SF87">
    <property type="entry name" value="AMASSIN-3"/>
    <property type="match status" value="1"/>
</dbReference>
<dbReference type="PROSITE" id="PS51132">
    <property type="entry name" value="OLF"/>
    <property type="match status" value="1"/>
</dbReference>
<evidence type="ECO:0000313" key="7">
    <source>
        <dbReference type="Proteomes" id="UP000245119"/>
    </source>
</evidence>
<comment type="caution">
    <text evidence="3">Lacks conserved residue(s) required for the propagation of feature annotation.</text>
</comment>
<keyword evidence="2" id="KW-0964">Secreted</keyword>
<evidence type="ECO:0000256" key="2">
    <source>
        <dbReference type="ARBA" id="ARBA00022525"/>
    </source>
</evidence>
<evidence type="ECO:0000256" key="4">
    <source>
        <dbReference type="SAM" id="SignalP"/>
    </source>
</evidence>
<dbReference type="STRING" id="400727.A0A2T7PE66"/>
<dbReference type="InterPro" id="IPR050605">
    <property type="entry name" value="Olfactomedin-like_domain"/>
</dbReference>
<reference evidence="6 7" key="1">
    <citation type="submission" date="2018-04" db="EMBL/GenBank/DDBJ databases">
        <title>The genome of golden apple snail Pomacea canaliculata provides insight into stress tolerance and invasive adaptation.</title>
        <authorList>
            <person name="Liu C."/>
            <person name="Liu B."/>
            <person name="Ren Y."/>
            <person name="Zhang Y."/>
            <person name="Wang H."/>
            <person name="Li S."/>
            <person name="Jiang F."/>
            <person name="Yin L."/>
            <person name="Zhang G."/>
            <person name="Qian W."/>
            <person name="Fan W."/>
        </authorList>
    </citation>
    <scope>NUCLEOTIDE SEQUENCE [LARGE SCALE GENOMIC DNA]</scope>
    <source>
        <strain evidence="6">SZHN2017</strain>
        <tissue evidence="6">Muscle</tissue>
    </source>
</reference>
<feature type="domain" description="Olfactomedin-like" evidence="5">
    <location>
        <begin position="260"/>
        <end position="521"/>
    </location>
</feature>
<dbReference type="Pfam" id="PF02191">
    <property type="entry name" value="OLF"/>
    <property type="match status" value="1"/>
</dbReference>
<dbReference type="OrthoDB" id="6058931at2759"/>
<sequence>MDRHQWLCNLLFVTSFLTFRPTVGSGTNHFKSDRCEYDIDLEKNSVRAVCEGESSHVQVYAKTATVNAANVDATERIKYSAHRPGGGGGGGKAAQDWNGMEFPGQAPLLPASFLNASNVLKDIQQNLGVGAVAMANITAMLNRADATLRSDLEALGRLESQPAAFRESVAAAFRNQYNFMKTLILTQNAELTKLIHAVDRLAGVARDSIQNTIDLYARTTSQLIQVNQTMLVMRKMFYSDIRRQKEKSSEEIKSEKKIDECPRIISAIGTGEKLSVQWENGVVMRDPTASQERLWVMTGGDTSDQLLQYDSELDLRYHLVSRQYSLPFYCEGTGHVVYRRSLYCHKAGTRSILKYNLKRGSTAAEIELPSAGIGNTFPYRFRLKSDIDLAVDEMGLWVVYTTKEAVGKMIISKLNPRTLSIEKTWMTSFPKQLVGNTFMICGVLYATNSHTDTPTFIRYIYDTNTQQETVYESAKISFPNAVDYNSTAQANSVMLDYNPYEKKLYSWSKTNIEMFPVYFKMPLDKN</sequence>
<dbReference type="AlphaFoldDB" id="A0A2T7PE66"/>
<dbReference type="OMA" id="LPFFCEG"/>
<dbReference type="EMBL" id="PZQS01000004">
    <property type="protein sequence ID" value="PVD31709.1"/>
    <property type="molecule type" value="Genomic_DNA"/>
</dbReference>
<dbReference type="Proteomes" id="UP000245119">
    <property type="component" value="Linkage Group LG4"/>
</dbReference>
<dbReference type="GO" id="GO:0007165">
    <property type="term" value="P:signal transduction"/>
    <property type="evidence" value="ECO:0007669"/>
    <property type="project" value="TreeGrafter"/>
</dbReference>
<dbReference type="PANTHER" id="PTHR23192">
    <property type="entry name" value="OLFACTOMEDIN-RELATED"/>
    <property type="match status" value="1"/>
</dbReference>
<comment type="caution">
    <text evidence="6">The sequence shown here is derived from an EMBL/GenBank/DDBJ whole genome shotgun (WGS) entry which is preliminary data.</text>
</comment>
<dbReference type="SMART" id="SM00284">
    <property type="entry name" value="OLF"/>
    <property type="match status" value="1"/>
</dbReference>
<dbReference type="InterPro" id="IPR003112">
    <property type="entry name" value="Olfac-like_dom"/>
</dbReference>
<keyword evidence="4" id="KW-0732">Signal</keyword>
<proteinExistence type="predicted"/>
<keyword evidence="7" id="KW-1185">Reference proteome</keyword>
<comment type="subcellular location">
    <subcellularLocation>
        <location evidence="1">Secreted</location>
    </subcellularLocation>
</comment>
<feature type="chain" id="PRO_5015717370" description="Olfactomedin-like domain-containing protein" evidence="4">
    <location>
        <begin position="25"/>
        <end position="526"/>
    </location>
</feature>
<dbReference type="GO" id="GO:0005615">
    <property type="term" value="C:extracellular space"/>
    <property type="evidence" value="ECO:0007669"/>
    <property type="project" value="TreeGrafter"/>
</dbReference>
<feature type="signal peptide" evidence="4">
    <location>
        <begin position="1"/>
        <end position="24"/>
    </location>
</feature>
<evidence type="ECO:0000259" key="5">
    <source>
        <dbReference type="PROSITE" id="PS51132"/>
    </source>
</evidence>
<accession>A0A2T7PE66</accession>
<organism evidence="6 7">
    <name type="scientific">Pomacea canaliculata</name>
    <name type="common">Golden apple snail</name>
    <dbReference type="NCBI Taxonomy" id="400727"/>
    <lineage>
        <taxon>Eukaryota</taxon>
        <taxon>Metazoa</taxon>
        <taxon>Spiralia</taxon>
        <taxon>Lophotrochozoa</taxon>
        <taxon>Mollusca</taxon>
        <taxon>Gastropoda</taxon>
        <taxon>Caenogastropoda</taxon>
        <taxon>Architaenioglossa</taxon>
        <taxon>Ampullarioidea</taxon>
        <taxon>Ampullariidae</taxon>
        <taxon>Pomacea</taxon>
    </lineage>
</organism>
<gene>
    <name evidence="6" type="ORF">C0Q70_07127</name>
</gene>
<name>A0A2T7PE66_POMCA</name>
<evidence type="ECO:0000256" key="1">
    <source>
        <dbReference type="ARBA" id="ARBA00004613"/>
    </source>
</evidence>
<evidence type="ECO:0000313" key="6">
    <source>
        <dbReference type="EMBL" id="PVD31709.1"/>
    </source>
</evidence>
<protein>
    <recommendedName>
        <fullName evidence="5">Olfactomedin-like domain-containing protein</fullName>
    </recommendedName>
</protein>
<evidence type="ECO:0000256" key="3">
    <source>
        <dbReference type="PROSITE-ProRule" id="PRU00446"/>
    </source>
</evidence>